<evidence type="ECO:0000313" key="5">
    <source>
        <dbReference type="Proteomes" id="UP000309038"/>
    </source>
</evidence>
<dbReference type="AlphaFoldDB" id="A0A4S4KFX0"/>
<evidence type="ECO:0000256" key="2">
    <source>
        <dbReference type="ARBA" id="ARBA00022803"/>
    </source>
</evidence>
<protein>
    <submittedName>
        <fullName evidence="4">Uncharacterized protein</fullName>
    </submittedName>
</protein>
<dbReference type="PANTHER" id="PTHR16193">
    <property type="entry name" value="TETRATRICOPEPTIDE REPEAT PROTEIN 27"/>
    <property type="match status" value="1"/>
</dbReference>
<evidence type="ECO:0000256" key="3">
    <source>
        <dbReference type="SAM" id="MobiDB-lite"/>
    </source>
</evidence>
<dbReference type="InterPro" id="IPR011990">
    <property type="entry name" value="TPR-like_helical_dom_sf"/>
</dbReference>
<feature type="region of interest" description="Disordered" evidence="3">
    <location>
        <begin position="110"/>
        <end position="129"/>
    </location>
</feature>
<dbReference type="Gene3D" id="1.25.40.10">
    <property type="entry name" value="Tetratricopeptide repeat domain"/>
    <property type="match status" value="1"/>
</dbReference>
<feature type="region of interest" description="Disordered" evidence="3">
    <location>
        <begin position="1"/>
        <end position="26"/>
    </location>
</feature>
<keyword evidence="2" id="KW-0802">TPR repeat</keyword>
<accession>A0A4S4KFX0</accession>
<sequence length="261" mass="29713">MGEAGQSDEAELEEASELEEKTSNLTLSNEKGRVPFTNRILAFRALKQGLKFSYDNWRMWGNYMIVALDVGELSEACRALARVVEERSTKDGAASVDEDVLERLVNAATRTEADHSTEDGESGNVPNLPNEGLVRQVTDLFERVILPRVSSPRIFRARARLLTSQGRWEEALKTYLNAYQSGPAGTMEKGETDVQKWREAVREVEDIVDVLRNFGPRVDGYKWRLQARSVLRTFIGRTRDFEDEPEWSNLTGLQEELRQEE</sequence>
<dbReference type="EMBL" id="SGPJ01000196">
    <property type="protein sequence ID" value="THG96993.1"/>
    <property type="molecule type" value="Genomic_DNA"/>
</dbReference>
<feature type="compositionally biased region" description="Acidic residues" evidence="3">
    <location>
        <begin position="1"/>
        <end position="17"/>
    </location>
</feature>
<keyword evidence="1" id="KW-0677">Repeat</keyword>
<evidence type="ECO:0000256" key="1">
    <source>
        <dbReference type="ARBA" id="ARBA00022737"/>
    </source>
</evidence>
<gene>
    <name evidence="4" type="ORF">EW026_g4930</name>
</gene>
<evidence type="ECO:0000313" key="4">
    <source>
        <dbReference type="EMBL" id="THG96993.1"/>
    </source>
</evidence>
<proteinExistence type="predicted"/>
<reference evidence="4 5" key="1">
    <citation type="submission" date="2019-02" db="EMBL/GenBank/DDBJ databases">
        <title>Genome sequencing of the rare red list fungi Phlebia centrifuga.</title>
        <authorList>
            <person name="Buettner E."/>
            <person name="Kellner H."/>
        </authorList>
    </citation>
    <scope>NUCLEOTIDE SEQUENCE [LARGE SCALE GENOMIC DNA]</scope>
    <source>
        <strain evidence="4 5">DSM 108282</strain>
    </source>
</reference>
<keyword evidence="5" id="KW-1185">Reference proteome</keyword>
<dbReference type="InterPro" id="IPR044244">
    <property type="entry name" value="TTC27/Emw1"/>
</dbReference>
<dbReference type="Proteomes" id="UP000309038">
    <property type="component" value="Unassembled WGS sequence"/>
</dbReference>
<dbReference type="SUPFAM" id="SSF48452">
    <property type="entry name" value="TPR-like"/>
    <property type="match status" value="1"/>
</dbReference>
<dbReference type="PANTHER" id="PTHR16193:SF0">
    <property type="entry name" value="TETRATRICOPEPTIDE REPEAT PROTEIN 27"/>
    <property type="match status" value="1"/>
</dbReference>
<comment type="caution">
    <text evidence="4">The sequence shown here is derived from an EMBL/GenBank/DDBJ whole genome shotgun (WGS) entry which is preliminary data.</text>
</comment>
<organism evidence="4 5">
    <name type="scientific">Hermanssonia centrifuga</name>
    <dbReference type="NCBI Taxonomy" id="98765"/>
    <lineage>
        <taxon>Eukaryota</taxon>
        <taxon>Fungi</taxon>
        <taxon>Dikarya</taxon>
        <taxon>Basidiomycota</taxon>
        <taxon>Agaricomycotina</taxon>
        <taxon>Agaricomycetes</taxon>
        <taxon>Polyporales</taxon>
        <taxon>Meruliaceae</taxon>
        <taxon>Hermanssonia</taxon>
    </lineage>
</organism>
<name>A0A4S4KFX0_9APHY</name>